<dbReference type="GO" id="GO:0046872">
    <property type="term" value="F:metal ion binding"/>
    <property type="evidence" value="ECO:0007669"/>
    <property type="project" value="UniProtKB-KW"/>
</dbReference>
<keyword evidence="6" id="KW-1185">Reference proteome</keyword>
<dbReference type="Pfam" id="PF14697">
    <property type="entry name" value="Fer4_21"/>
    <property type="match status" value="1"/>
</dbReference>
<name>A0AAW5KC37_9BACT</name>
<keyword evidence="3" id="KW-0411">Iron-sulfur</keyword>
<comment type="caution">
    <text evidence="5">The sequence shown here is derived from an EMBL/GenBank/DDBJ whole genome shotgun (WGS) entry which is preliminary data.</text>
</comment>
<dbReference type="InterPro" id="IPR017900">
    <property type="entry name" value="4Fe4S_Fe_S_CS"/>
</dbReference>
<evidence type="ECO:0000259" key="4">
    <source>
        <dbReference type="PROSITE" id="PS51379"/>
    </source>
</evidence>
<organism evidence="5 6">
    <name type="scientific">Cloacibacillus evryensis</name>
    <dbReference type="NCBI Taxonomy" id="508460"/>
    <lineage>
        <taxon>Bacteria</taxon>
        <taxon>Thermotogati</taxon>
        <taxon>Synergistota</taxon>
        <taxon>Synergistia</taxon>
        <taxon>Synergistales</taxon>
        <taxon>Synergistaceae</taxon>
        <taxon>Cloacibacillus</taxon>
    </lineage>
</organism>
<dbReference type="PROSITE" id="PS51379">
    <property type="entry name" value="4FE4S_FER_2"/>
    <property type="match status" value="2"/>
</dbReference>
<dbReference type="Gene3D" id="3.30.70.20">
    <property type="match status" value="1"/>
</dbReference>
<feature type="domain" description="4Fe-4S ferredoxin-type" evidence="4">
    <location>
        <begin position="283"/>
        <end position="312"/>
    </location>
</feature>
<gene>
    <name evidence="5" type="ORF">NE630_14160</name>
</gene>
<protein>
    <submittedName>
        <fullName evidence="5">4Fe-4S binding protein</fullName>
    </submittedName>
</protein>
<dbReference type="EMBL" id="JANFYT010000043">
    <property type="protein sequence ID" value="MCQ4815579.1"/>
    <property type="molecule type" value="Genomic_DNA"/>
</dbReference>
<dbReference type="SUPFAM" id="SSF54862">
    <property type="entry name" value="4Fe-4S ferredoxins"/>
    <property type="match status" value="1"/>
</dbReference>
<proteinExistence type="predicted"/>
<evidence type="ECO:0000256" key="2">
    <source>
        <dbReference type="ARBA" id="ARBA00023004"/>
    </source>
</evidence>
<dbReference type="AlphaFoldDB" id="A0AAW5KC37"/>
<dbReference type="PROSITE" id="PS00198">
    <property type="entry name" value="4FE4S_FER_1"/>
    <property type="match status" value="1"/>
</dbReference>
<dbReference type="InterPro" id="IPR017896">
    <property type="entry name" value="4Fe4S_Fe-S-bd"/>
</dbReference>
<dbReference type="Proteomes" id="UP001205919">
    <property type="component" value="Unassembled WGS sequence"/>
</dbReference>
<evidence type="ECO:0000313" key="6">
    <source>
        <dbReference type="Proteomes" id="UP001205919"/>
    </source>
</evidence>
<keyword evidence="1" id="KW-0479">Metal-binding</keyword>
<accession>A0AAW5KC37</accession>
<reference evidence="5 6" key="1">
    <citation type="submission" date="2022-06" db="EMBL/GenBank/DDBJ databases">
        <title>Isolation of gut microbiota from human fecal samples.</title>
        <authorList>
            <person name="Pamer E.G."/>
            <person name="Barat B."/>
            <person name="Waligurski E."/>
            <person name="Medina S."/>
            <person name="Paddock L."/>
            <person name="Mostad J."/>
        </authorList>
    </citation>
    <scope>NUCLEOTIDE SEQUENCE [LARGE SCALE GENOMIC DNA]</scope>
    <source>
        <strain evidence="5 6">DFI.9.90</strain>
    </source>
</reference>
<evidence type="ECO:0000313" key="5">
    <source>
        <dbReference type="EMBL" id="MCQ4815579.1"/>
    </source>
</evidence>
<keyword evidence="2" id="KW-0408">Iron</keyword>
<feature type="domain" description="4Fe-4S ferredoxin-type" evidence="4">
    <location>
        <begin position="254"/>
        <end position="281"/>
    </location>
</feature>
<dbReference type="GO" id="GO:0051536">
    <property type="term" value="F:iron-sulfur cluster binding"/>
    <property type="evidence" value="ECO:0007669"/>
    <property type="project" value="UniProtKB-KW"/>
</dbReference>
<evidence type="ECO:0000256" key="1">
    <source>
        <dbReference type="ARBA" id="ARBA00022723"/>
    </source>
</evidence>
<dbReference type="RefSeq" id="WP_008711695.1">
    <property type="nucleotide sequence ID" value="NZ_CABKQM010000008.1"/>
</dbReference>
<evidence type="ECO:0000256" key="3">
    <source>
        <dbReference type="ARBA" id="ARBA00023014"/>
    </source>
</evidence>
<sequence>MVSLVQTVSKFAVPEPLKPYVEIFYTREELTIIKALDGAALSGEELAARIDAEFGGMKDFYHFLKIAYRRDAVSKVDTEEGVKYVASPMTSRVNNCATFERETWERIPAKDREAIVGYHYSNFLHGKSMLTLEQLRKNGNRVMPLDEIVEYLKSYSADVITILPCDCRSKFGSCGHSRNVCISISTALNTPYDRGLGTPVSTDEAVEILKKAEKEGLVHSAEAGAICNCCACCCYPTRASLDLGLKGKWPVVSYVVEMDEEKCVNCGLCVKRCHFGVFARDAGKITMDADKCWGCGLCVSSCPKKALSLRKLAAEEEN</sequence>